<dbReference type="EMBL" id="NAPY01000018">
    <property type="protein sequence ID" value="MUL37180.1"/>
    <property type="molecule type" value="Genomic_DNA"/>
</dbReference>
<sequence>MLKVSGYWLITTSIIHVLVGFLVFREPLAEIALNGWFNTVAPDPFNPYFDREDAFWFMTTAPFIFIIGQLCFWAKSRQITLPAFLGWTILATATVGCFLEPISGFWLLIPPSLLILAASRQAKIQSTESTQPSELL</sequence>
<comment type="caution">
    <text evidence="2">The sequence shown here is derived from an EMBL/GenBank/DDBJ whole genome shotgun (WGS) entry which is preliminary data.</text>
</comment>
<keyword evidence="1" id="KW-0472">Membrane</keyword>
<dbReference type="Pfam" id="PF20064">
    <property type="entry name" value="DUF6463"/>
    <property type="match status" value="1"/>
</dbReference>
<dbReference type="Proteomes" id="UP000441797">
    <property type="component" value="Unassembled WGS sequence"/>
</dbReference>
<feature type="transmembrane region" description="Helical" evidence="1">
    <location>
        <begin position="54"/>
        <end position="72"/>
    </location>
</feature>
<keyword evidence="1" id="KW-1133">Transmembrane helix</keyword>
<evidence type="ECO:0000313" key="2">
    <source>
        <dbReference type="EMBL" id="MUL37180.1"/>
    </source>
</evidence>
<accession>A0A6N8FVN4</accession>
<dbReference type="InterPro" id="IPR045590">
    <property type="entry name" value="DUF6463"/>
</dbReference>
<dbReference type="AlphaFoldDB" id="A0A6N8FVN4"/>
<protein>
    <submittedName>
        <fullName evidence="2">Uncharacterized protein</fullName>
    </submittedName>
</protein>
<name>A0A6N8FVN4_9CHRO</name>
<proteinExistence type="predicted"/>
<feature type="transmembrane region" description="Helical" evidence="1">
    <location>
        <begin position="84"/>
        <end position="109"/>
    </location>
</feature>
<evidence type="ECO:0000256" key="1">
    <source>
        <dbReference type="SAM" id="Phobius"/>
    </source>
</evidence>
<gene>
    <name evidence="2" type="ORF">BWI75_12730</name>
</gene>
<reference evidence="2 3" key="1">
    <citation type="journal article" date="2019" name="Front. Microbiol.">
        <title>Genomic Features for Desiccation Tolerance and Sugar Biosynthesis in the Extremophile Gloeocapsopsis sp. UTEX B3054.</title>
        <authorList>
            <person name="Urrejola C."/>
            <person name="Alcorta J."/>
            <person name="Salas L."/>
            <person name="Vasquez M."/>
            <person name="Polz M.F."/>
            <person name="Vicuna R."/>
            <person name="Diez B."/>
        </authorList>
    </citation>
    <scope>NUCLEOTIDE SEQUENCE [LARGE SCALE GENOMIC DNA]</scope>
    <source>
        <strain evidence="2 3">1H9</strain>
    </source>
</reference>
<keyword evidence="1" id="KW-0812">Transmembrane</keyword>
<feature type="transmembrane region" description="Helical" evidence="1">
    <location>
        <begin position="7"/>
        <end position="24"/>
    </location>
</feature>
<keyword evidence="3" id="KW-1185">Reference proteome</keyword>
<dbReference type="RefSeq" id="WP_105220442.1">
    <property type="nucleotide sequence ID" value="NZ_CAWNSU010000059.1"/>
</dbReference>
<evidence type="ECO:0000313" key="3">
    <source>
        <dbReference type="Proteomes" id="UP000441797"/>
    </source>
</evidence>
<organism evidence="2 3">
    <name type="scientific">Gloeocapsopsis dulcis AAB1 = 1H9</name>
    <dbReference type="NCBI Taxonomy" id="1433147"/>
    <lineage>
        <taxon>Bacteria</taxon>
        <taxon>Bacillati</taxon>
        <taxon>Cyanobacteriota</taxon>
        <taxon>Cyanophyceae</taxon>
        <taxon>Oscillatoriophycideae</taxon>
        <taxon>Chroococcales</taxon>
        <taxon>Chroococcaceae</taxon>
        <taxon>Gloeocapsopsis</taxon>
        <taxon>Gloeocapsopsis dulcis</taxon>
    </lineage>
</organism>
<dbReference type="OrthoDB" id="2988685at2"/>